<dbReference type="PRINTS" id="PR00901">
    <property type="entry name" value="PHEROMONEBAR"/>
</dbReference>
<evidence type="ECO:0000256" key="6">
    <source>
        <dbReference type="ARBA" id="ARBA00023040"/>
    </source>
</evidence>
<evidence type="ECO:0000256" key="3">
    <source>
        <dbReference type="ARBA" id="ARBA00022507"/>
    </source>
</evidence>
<evidence type="ECO:0000256" key="2">
    <source>
        <dbReference type="ARBA" id="ARBA00011085"/>
    </source>
</evidence>
<evidence type="ECO:0000256" key="10">
    <source>
        <dbReference type="SAM" id="MobiDB-lite"/>
    </source>
</evidence>
<evidence type="ECO:0000313" key="12">
    <source>
        <dbReference type="EMBL" id="TFK44579.1"/>
    </source>
</evidence>
<protein>
    <submittedName>
        <fullName evidence="12">Pheromone A receptor-domain-containing protein</fullName>
    </submittedName>
</protein>
<dbReference type="CDD" id="cd14966">
    <property type="entry name" value="7tmD_STE3"/>
    <property type="match status" value="1"/>
</dbReference>
<keyword evidence="7 11" id="KW-0472">Membrane</keyword>
<feature type="compositionally biased region" description="Basic and acidic residues" evidence="10">
    <location>
        <begin position="478"/>
        <end position="492"/>
    </location>
</feature>
<keyword evidence="8 12" id="KW-0675">Receptor</keyword>
<feature type="compositionally biased region" description="Polar residues" evidence="10">
    <location>
        <begin position="417"/>
        <end position="443"/>
    </location>
</feature>
<evidence type="ECO:0000256" key="9">
    <source>
        <dbReference type="ARBA" id="ARBA00023224"/>
    </source>
</evidence>
<feature type="transmembrane region" description="Helical" evidence="11">
    <location>
        <begin position="271"/>
        <end position="290"/>
    </location>
</feature>
<dbReference type="EMBL" id="ML213590">
    <property type="protein sequence ID" value="TFK44579.1"/>
    <property type="molecule type" value="Genomic_DNA"/>
</dbReference>
<dbReference type="AlphaFoldDB" id="A0A5C3MGM7"/>
<dbReference type="OrthoDB" id="2874149at2759"/>
<name>A0A5C3MGM7_9AGAR</name>
<evidence type="ECO:0000256" key="1">
    <source>
        <dbReference type="ARBA" id="ARBA00004141"/>
    </source>
</evidence>
<feature type="region of interest" description="Disordered" evidence="10">
    <location>
        <begin position="375"/>
        <end position="492"/>
    </location>
</feature>
<keyword evidence="5 11" id="KW-1133">Transmembrane helix</keyword>
<evidence type="ECO:0000256" key="5">
    <source>
        <dbReference type="ARBA" id="ARBA00022989"/>
    </source>
</evidence>
<dbReference type="PANTHER" id="PTHR28097:SF1">
    <property type="entry name" value="PHEROMONE A FACTOR RECEPTOR"/>
    <property type="match status" value="1"/>
</dbReference>
<evidence type="ECO:0000256" key="7">
    <source>
        <dbReference type="ARBA" id="ARBA00023136"/>
    </source>
</evidence>
<sequence length="492" mass="54326">MGIANHTFSAFSFIGFVLVCVPFPWHAQAWNTGTCLYMGWTGLMCLVFFINSIVWDANVINWAPVWCDITAKLVVGISVAIPATSLCINRRLYHIASVRTVTRSAAEKRRAILMDVCIGVGIPVLIMILQYIVQGHRFDIYEDIGCYPFTYLTWPAFLIVLTPPLALGVASAVYCVLSIMCFRKRQAEFNEILSSNSNLTSHRYFRLMALASIEALCNIPFNITIIVLNAVNGKVQPWVSWEDTHFGFSRVDEIPAVLWKANTQIQISLELTRWLVVVCAFVFFGFFGFADEAKKHYKLALNVAAKRVGISVSNSPTKVGSGFSGSNGRLKLKRGETLNPSASAVAGSMPVYISKEVIEKRDSLDSISDMMSFSELESQPNSLNSTLKKQDSSETICTDEPNEKLENDLEESKETLPVQNEPKSPVTPMSASTASIYSTNTNPVELAPPPSTRRSPAMFPTSVTPSGSFLDLSETDLEVPHTRDATSADNRV</sequence>
<dbReference type="GO" id="GO:0004934">
    <property type="term" value="F:mating-type alpha-factor pheromone receptor activity"/>
    <property type="evidence" value="ECO:0007669"/>
    <property type="project" value="InterPro"/>
</dbReference>
<keyword evidence="13" id="KW-1185">Reference proteome</keyword>
<keyword evidence="4 11" id="KW-0812">Transmembrane</keyword>
<feature type="compositionally biased region" description="Basic and acidic residues" evidence="10">
    <location>
        <begin position="401"/>
        <end position="414"/>
    </location>
</feature>
<evidence type="ECO:0000256" key="8">
    <source>
        <dbReference type="ARBA" id="ARBA00023170"/>
    </source>
</evidence>
<keyword evidence="6" id="KW-0297">G-protein coupled receptor</keyword>
<keyword evidence="9" id="KW-0807">Transducer</keyword>
<dbReference type="PANTHER" id="PTHR28097">
    <property type="entry name" value="PHEROMONE A FACTOR RECEPTOR"/>
    <property type="match status" value="1"/>
</dbReference>
<dbReference type="InterPro" id="IPR000481">
    <property type="entry name" value="GPCR_Pheromne_B_alpha_rcpt"/>
</dbReference>
<reference evidence="12 13" key="1">
    <citation type="journal article" date="2019" name="Nat. Ecol. Evol.">
        <title>Megaphylogeny resolves global patterns of mushroom evolution.</title>
        <authorList>
            <person name="Varga T."/>
            <person name="Krizsan K."/>
            <person name="Foldi C."/>
            <person name="Dima B."/>
            <person name="Sanchez-Garcia M."/>
            <person name="Sanchez-Ramirez S."/>
            <person name="Szollosi G.J."/>
            <person name="Szarkandi J.G."/>
            <person name="Papp V."/>
            <person name="Albert L."/>
            <person name="Andreopoulos W."/>
            <person name="Angelini C."/>
            <person name="Antonin V."/>
            <person name="Barry K.W."/>
            <person name="Bougher N.L."/>
            <person name="Buchanan P."/>
            <person name="Buyck B."/>
            <person name="Bense V."/>
            <person name="Catcheside P."/>
            <person name="Chovatia M."/>
            <person name="Cooper J."/>
            <person name="Damon W."/>
            <person name="Desjardin D."/>
            <person name="Finy P."/>
            <person name="Geml J."/>
            <person name="Haridas S."/>
            <person name="Hughes K."/>
            <person name="Justo A."/>
            <person name="Karasinski D."/>
            <person name="Kautmanova I."/>
            <person name="Kiss B."/>
            <person name="Kocsube S."/>
            <person name="Kotiranta H."/>
            <person name="LaButti K.M."/>
            <person name="Lechner B.E."/>
            <person name="Liimatainen K."/>
            <person name="Lipzen A."/>
            <person name="Lukacs Z."/>
            <person name="Mihaltcheva S."/>
            <person name="Morgado L.N."/>
            <person name="Niskanen T."/>
            <person name="Noordeloos M.E."/>
            <person name="Ohm R.A."/>
            <person name="Ortiz-Santana B."/>
            <person name="Ovrebo C."/>
            <person name="Racz N."/>
            <person name="Riley R."/>
            <person name="Savchenko A."/>
            <person name="Shiryaev A."/>
            <person name="Soop K."/>
            <person name="Spirin V."/>
            <person name="Szebenyi C."/>
            <person name="Tomsovsky M."/>
            <person name="Tulloss R.E."/>
            <person name="Uehling J."/>
            <person name="Grigoriev I.V."/>
            <person name="Vagvolgyi C."/>
            <person name="Papp T."/>
            <person name="Martin F.M."/>
            <person name="Miettinen O."/>
            <person name="Hibbett D.S."/>
            <person name="Nagy L.G."/>
        </authorList>
    </citation>
    <scope>NUCLEOTIDE SEQUENCE [LARGE SCALE GENOMIC DNA]</scope>
    <source>
        <strain evidence="12 13">CBS 166.37</strain>
    </source>
</reference>
<dbReference type="InterPro" id="IPR001499">
    <property type="entry name" value="GPCR_STE3"/>
</dbReference>
<feature type="transmembrane region" description="Helical" evidence="11">
    <location>
        <begin position="6"/>
        <end position="25"/>
    </location>
</feature>
<comment type="subcellular location">
    <subcellularLocation>
        <location evidence="1">Membrane</location>
        <topology evidence="1">Multi-pass membrane protein</topology>
    </subcellularLocation>
</comment>
<dbReference type="PRINTS" id="PR00899">
    <property type="entry name" value="GPCRSTE3"/>
</dbReference>
<dbReference type="Pfam" id="PF02076">
    <property type="entry name" value="STE3"/>
    <property type="match status" value="1"/>
</dbReference>
<feature type="compositionally biased region" description="Polar residues" evidence="10">
    <location>
        <begin position="375"/>
        <end position="387"/>
    </location>
</feature>
<evidence type="ECO:0000256" key="4">
    <source>
        <dbReference type="ARBA" id="ARBA00022692"/>
    </source>
</evidence>
<organism evidence="12 13">
    <name type="scientific">Crucibulum laeve</name>
    <dbReference type="NCBI Taxonomy" id="68775"/>
    <lineage>
        <taxon>Eukaryota</taxon>
        <taxon>Fungi</taxon>
        <taxon>Dikarya</taxon>
        <taxon>Basidiomycota</taxon>
        <taxon>Agaricomycotina</taxon>
        <taxon>Agaricomycetes</taxon>
        <taxon>Agaricomycetidae</taxon>
        <taxon>Agaricales</taxon>
        <taxon>Agaricineae</taxon>
        <taxon>Nidulariaceae</taxon>
        <taxon>Crucibulum</taxon>
    </lineage>
</organism>
<dbReference type="GO" id="GO:0005886">
    <property type="term" value="C:plasma membrane"/>
    <property type="evidence" value="ECO:0007669"/>
    <property type="project" value="TreeGrafter"/>
</dbReference>
<gene>
    <name evidence="12" type="ORF">BDQ12DRAFT_717716</name>
</gene>
<feature type="transmembrane region" description="Helical" evidence="11">
    <location>
        <begin position="37"/>
        <end position="57"/>
    </location>
</feature>
<comment type="similarity">
    <text evidence="2">Belongs to the G-protein coupled receptor 4 family.</text>
</comment>
<feature type="transmembrane region" description="Helical" evidence="11">
    <location>
        <begin position="207"/>
        <end position="231"/>
    </location>
</feature>
<keyword evidence="3" id="KW-0589">Pheromone response</keyword>
<proteinExistence type="inferred from homology"/>
<feature type="transmembrane region" description="Helical" evidence="11">
    <location>
        <begin position="111"/>
        <end position="133"/>
    </location>
</feature>
<accession>A0A5C3MGM7</accession>
<evidence type="ECO:0000313" key="13">
    <source>
        <dbReference type="Proteomes" id="UP000308652"/>
    </source>
</evidence>
<dbReference type="Proteomes" id="UP000308652">
    <property type="component" value="Unassembled WGS sequence"/>
</dbReference>
<feature type="transmembrane region" description="Helical" evidence="11">
    <location>
        <begin position="153"/>
        <end position="177"/>
    </location>
</feature>
<evidence type="ECO:0000256" key="11">
    <source>
        <dbReference type="SAM" id="Phobius"/>
    </source>
</evidence>
<dbReference type="GO" id="GO:0000750">
    <property type="term" value="P:pheromone-dependent signal transduction involved in conjugation with cellular fusion"/>
    <property type="evidence" value="ECO:0007669"/>
    <property type="project" value="TreeGrafter"/>
</dbReference>